<accession>A0A2S7X470</accession>
<sequence>MSMTKRDIEAAIIIITSMRKSAKKTTNIINPETKNRVNQKIYELELKEINQNHDYLSFN</sequence>
<dbReference type="EMBL" id="MSCO01000002">
    <property type="protein sequence ID" value="PQJ85044.1"/>
    <property type="molecule type" value="Genomic_DNA"/>
</dbReference>
<organism evidence="1 2">
    <name type="scientific">Aliivibrio sifiae</name>
    <dbReference type="NCBI Taxonomy" id="566293"/>
    <lineage>
        <taxon>Bacteria</taxon>
        <taxon>Pseudomonadati</taxon>
        <taxon>Pseudomonadota</taxon>
        <taxon>Gammaproteobacteria</taxon>
        <taxon>Vibrionales</taxon>
        <taxon>Vibrionaceae</taxon>
        <taxon>Aliivibrio</taxon>
    </lineage>
</organism>
<protein>
    <submittedName>
        <fullName evidence="1">Uncharacterized protein</fullName>
    </submittedName>
</protein>
<dbReference type="RefSeq" id="WP_105056409.1">
    <property type="nucleotide sequence ID" value="NZ_CAWNRT010000002.1"/>
</dbReference>
<evidence type="ECO:0000313" key="1">
    <source>
        <dbReference type="EMBL" id="PQJ85044.1"/>
    </source>
</evidence>
<comment type="caution">
    <text evidence="1">The sequence shown here is derived from an EMBL/GenBank/DDBJ whole genome shotgun (WGS) entry which is preliminary data.</text>
</comment>
<evidence type="ECO:0000313" key="2">
    <source>
        <dbReference type="Proteomes" id="UP000239263"/>
    </source>
</evidence>
<proteinExistence type="predicted"/>
<name>A0A2S7X470_9GAMM</name>
<dbReference type="AlphaFoldDB" id="A0A2S7X470"/>
<gene>
    <name evidence="1" type="ORF">BTO22_16330</name>
</gene>
<dbReference type="Proteomes" id="UP000239263">
    <property type="component" value="Unassembled WGS sequence"/>
</dbReference>
<reference evidence="1 2" key="1">
    <citation type="submission" date="2016-12" db="EMBL/GenBank/DDBJ databases">
        <title>Diversity of luminous bacteria.</title>
        <authorList>
            <person name="Yoshizawa S."/>
            <person name="Kogure K."/>
        </authorList>
    </citation>
    <scope>NUCLEOTIDE SEQUENCE [LARGE SCALE GENOMIC DNA]</scope>
    <source>
        <strain evidence="1 2">ATCC 33715</strain>
    </source>
</reference>